<dbReference type="CDD" id="cd00672">
    <property type="entry name" value="CysRS_core"/>
    <property type="match status" value="1"/>
</dbReference>
<dbReference type="NCBIfam" id="TIGR00435">
    <property type="entry name" value="cysS"/>
    <property type="match status" value="1"/>
</dbReference>
<dbReference type="Proteomes" id="UP000067243">
    <property type="component" value="Chromosome"/>
</dbReference>
<gene>
    <name evidence="13 16" type="primary">cysS</name>
    <name evidence="16" type="ORF">STURON_0030</name>
</gene>
<evidence type="ECO:0000256" key="9">
    <source>
        <dbReference type="ARBA" id="ARBA00022840"/>
    </source>
</evidence>
<evidence type="ECO:0000259" key="14">
    <source>
        <dbReference type="Pfam" id="PF01406"/>
    </source>
</evidence>
<dbReference type="OrthoDB" id="9815130at2"/>
<evidence type="ECO:0000256" key="11">
    <source>
        <dbReference type="ARBA" id="ARBA00023146"/>
    </source>
</evidence>
<dbReference type="GO" id="GO:0005829">
    <property type="term" value="C:cytosol"/>
    <property type="evidence" value="ECO:0007669"/>
    <property type="project" value="TreeGrafter"/>
</dbReference>
<evidence type="ECO:0000256" key="1">
    <source>
        <dbReference type="ARBA" id="ARBA00004496"/>
    </source>
</evidence>
<dbReference type="Gene3D" id="3.40.50.620">
    <property type="entry name" value="HUPs"/>
    <property type="match status" value="1"/>
</dbReference>
<dbReference type="PATRIC" id="fig|216946.3.peg.30"/>
<evidence type="ECO:0000313" key="17">
    <source>
        <dbReference type="Proteomes" id="UP000067243"/>
    </source>
</evidence>
<evidence type="ECO:0000256" key="12">
    <source>
        <dbReference type="ARBA" id="ARBA00047398"/>
    </source>
</evidence>
<dbReference type="InterPro" id="IPR014729">
    <property type="entry name" value="Rossmann-like_a/b/a_fold"/>
</dbReference>
<dbReference type="RefSeq" id="WP_075047893.1">
    <property type="nucleotide sequence ID" value="NZ_CP012328.1"/>
</dbReference>
<protein>
    <recommendedName>
        <fullName evidence="13">Cysteine--tRNA ligase</fullName>
        <ecNumber evidence="13">6.1.1.16</ecNumber>
    </recommendedName>
    <alternativeName>
        <fullName evidence="13">Cysteinyl-tRNA synthetase</fullName>
        <shortName evidence="13">CysRS</shortName>
    </alternativeName>
</protein>
<dbReference type="GO" id="GO:0008270">
    <property type="term" value="F:zinc ion binding"/>
    <property type="evidence" value="ECO:0007669"/>
    <property type="project" value="UniProtKB-UniRule"/>
</dbReference>
<dbReference type="KEGG" id="stur:STURON_0030"/>
<comment type="subunit">
    <text evidence="3 13">Monomer.</text>
</comment>
<feature type="binding site" evidence="13">
    <location>
        <position position="233"/>
    </location>
    <ligand>
        <name>Zn(2+)</name>
        <dbReference type="ChEBI" id="CHEBI:29105"/>
    </ligand>
</feature>
<dbReference type="EMBL" id="CP012328">
    <property type="protein sequence ID" value="AKU79276.1"/>
    <property type="molecule type" value="Genomic_DNA"/>
</dbReference>
<proteinExistence type="inferred from homology"/>
<keyword evidence="8 13" id="KW-0862">Zinc</keyword>
<keyword evidence="6 13" id="KW-0479">Metal-binding</keyword>
<dbReference type="InterPro" id="IPR024909">
    <property type="entry name" value="Cys-tRNA/MSH_ligase"/>
</dbReference>
<keyword evidence="11 13" id="KW-0030">Aminoacyl-tRNA synthetase</keyword>
<name>A0A0K1P4R2_9MOLU</name>
<evidence type="ECO:0000313" key="16">
    <source>
        <dbReference type="EMBL" id="AKU79276.1"/>
    </source>
</evidence>
<dbReference type="InterPro" id="IPR015273">
    <property type="entry name" value="Cys-tRNA-synt_Ia_DALR"/>
</dbReference>
<evidence type="ECO:0000256" key="2">
    <source>
        <dbReference type="ARBA" id="ARBA00005594"/>
    </source>
</evidence>
<evidence type="ECO:0000256" key="3">
    <source>
        <dbReference type="ARBA" id="ARBA00011245"/>
    </source>
</evidence>
<dbReference type="GO" id="GO:0004817">
    <property type="term" value="F:cysteine-tRNA ligase activity"/>
    <property type="evidence" value="ECO:0007669"/>
    <property type="project" value="UniProtKB-UniRule"/>
</dbReference>
<evidence type="ECO:0000259" key="15">
    <source>
        <dbReference type="Pfam" id="PF09190"/>
    </source>
</evidence>
<dbReference type="PANTHER" id="PTHR10890:SF3">
    <property type="entry name" value="CYSTEINE--TRNA LIGASE, CYTOPLASMIC"/>
    <property type="match status" value="1"/>
</dbReference>
<dbReference type="HAMAP" id="MF_00041">
    <property type="entry name" value="Cys_tRNA_synth"/>
    <property type="match status" value="1"/>
</dbReference>
<feature type="domain" description="Cysteinyl-tRNA synthetase class Ia DALR" evidence="15">
    <location>
        <begin position="350"/>
        <end position="399"/>
    </location>
</feature>
<feature type="binding site" evidence="13">
    <location>
        <position position="204"/>
    </location>
    <ligand>
        <name>Zn(2+)</name>
        <dbReference type="ChEBI" id="CHEBI:29105"/>
    </ligand>
</feature>
<keyword evidence="17" id="KW-1185">Reference proteome</keyword>
<dbReference type="InterPro" id="IPR032678">
    <property type="entry name" value="tRNA-synt_1_cat_dom"/>
</dbReference>
<evidence type="ECO:0000256" key="5">
    <source>
        <dbReference type="ARBA" id="ARBA00022598"/>
    </source>
</evidence>
<feature type="binding site" evidence="13">
    <location>
        <position position="264"/>
    </location>
    <ligand>
        <name>ATP</name>
        <dbReference type="ChEBI" id="CHEBI:30616"/>
    </ligand>
</feature>
<dbReference type="GO" id="GO:0006423">
    <property type="term" value="P:cysteinyl-tRNA aminoacylation"/>
    <property type="evidence" value="ECO:0007669"/>
    <property type="project" value="UniProtKB-UniRule"/>
</dbReference>
<dbReference type="GO" id="GO:0005524">
    <property type="term" value="F:ATP binding"/>
    <property type="evidence" value="ECO:0007669"/>
    <property type="project" value="UniProtKB-UniRule"/>
</dbReference>
<dbReference type="PANTHER" id="PTHR10890">
    <property type="entry name" value="CYSTEINYL-TRNA SYNTHETASE"/>
    <property type="match status" value="1"/>
</dbReference>
<comment type="subcellular location">
    <subcellularLocation>
        <location evidence="1 13">Cytoplasm</location>
    </subcellularLocation>
</comment>
<dbReference type="InterPro" id="IPR009080">
    <property type="entry name" value="tRNAsynth_Ia_anticodon-bd"/>
</dbReference>
<comment type="similarity">
    <text evidence="2 13">Belongs to the class-I aminoacyl-tRNA synthetase family.</text>
</comment>
<reference evidence="16 17" key="1">
    <citation type="journal article" date="2015" name="Genome Announc.">
        <title>Complete Genome Sequence of Spiroplasma turonicum Strain Tab4cT, a Parasite of a Horse Fly, Haematopota sp. (Diptera: Tabanidae).</title>
        <authorList>
            <person name="Davis R.E."/>
            <person name="Shao J."/>
            <person name="Zhao Y."/>
            <person name="Gasparich G.E."/>
            <person name="Gaynor B.J."/>
            <person name="Donofrio N."/>
        </authorList>
    </citation>
    <scope>NUCLEOTIDE SEQUENCE [LARGE SCALE GENOMIC DNA]</scope>
    <source>
        <strain evidence="16 17">Tab4c</strain>
    </source>
</reference>
<dbReference type="Pfam" id="PF09190">
    <property type="entry name" value="DALR_2"/>
    <property type="match status" value="1"/>
</dbReference>
<feature type="binding site" evidence="13">
    <location>
        <position position="229"/>
    </location>
    <ligand>
        <name>Zn(2+)</name>
        <dbReference type="ChEBI" id="CHEBI:29105"/>
    </ligand>
</feature>
<comment type="cofactor">
    <cofactor evidence="13">
        <name>Zn(2+)</name>
        <dbReference type="ChEBI" id="CHEBI:29105"/>
    </cofactor>
    <text evidence="13">Binds 1 zinc ion per subunit.</text>
</comment>
<dbReference type="Gene3D" id="1.20.120.1910">
    <property type="entry name" value="Cysteine-tRNA ligase, C-terminal anti-codon recognition domain"/>
    <property type="match status" value="1"/>
</dbReference>
<evidence type="ECO:0000256" key="13">
    <source>
        <dbReference type="HAMAP-Rule" id="MF_00041"/>
    </source>
</evidence>
<evidence type="ECO:0000256" key="4">
    <source>
        <dbReference type="ARBA" id="ARBA00022490"/>
    </source>
</evidence>
<evidence type="ECO:0000256" key="7">
    <source>
        <dbReference type="ARBA" id="ARBA00022741"/>
    </source>
</evidence>
<keyword evidence="7 13" id="KW-0547">Nucleotide-binding</keyword>
<feature type="short sequence motif" description="'KMSKS' region" evidence="13">
    <location>
        <begin position="261"/>
        <end position="265"/>
    </location>
</feature>
<feature type="binding site" evidence="13">
    <location>
        <position position="24"/>
    </location>
    <ligand>
        <name>Zn(2+)</name>
        <dbReference type="ChEBI" id="CHEBI:29105"/>
    </ligand>
</feature>
<dbReference type="PRINTS" id="PR00983">
    <property type="entry name" value="TRNASYNTHCYS"/>
</dbReference>
<accession>A0A0K1P4R2</accession>
<keyword evidence="9 13" id="KW-0067">ATP-binding</keyword>
<evidence type="ECO:0000256" key="8">
    <source>
        <dbReference type="ARBA" id="ARBA00022833"/>
    </source>
</evidence>
<dbReference type="SUPFAM" id="SSF47323">
    <property type="entry name" value="Anticodon-binding domain of a subclass of class I aminoacyl-tRNA synthetases"/>
    <property type="match status" value="1"/>
</dbReference>
<dbReference type="InterPro" id="IPR015803">
    <property type="entry name" value="Cys-tRNA-ligase"/>
</dbReference>
<evidence type="ECO:0000256" key="10">
    <source>
        <dbReference type="ARBA" id="ARBA00022917"/>
    </source>
</evidence>
<sequence length="443" mass="51782">MKIFDSFTGSLKNIDTKNITMYTCGPTVYDYIHIGNARPLILADTLVRFFKYLNINYNYLLNITDIDDKIINKALSLKISEEELVEKYRNAFLVDMKNLNLVPPTSIISISSKIDEIIFFIDDLLEKKFAYIVDGSVYFDISKFKSEYGNLSKQDVSKLLAGVRIDLEENKKNPGDFVLWKKTDTGKKWLSKWSLGRPGWHTECALLIDNYFKKTIDIHIGGIDLKFPHHENERIQFLAKNNIEISKNWMHNGHLALENVKMSKSLGNIITVKDFLSDYDANTLKYIFLTSSYRQPLNITEQHIKQAEDWNEKIYKLLKTLNWKLAIKEVLEDFKTPIDDDFIPYNFEEKFINYMSDDLNTPMVITLIDEIIKYLNKQIKNGKVDLCFSHLKSLLKCLGFKYDIKEINENDIKNLMEWKGAQEIKNYPLADSLRKKLIERNII</sequence>
<dbReference type="AlphaFoldDB" id="A0A0K1P4R2"/>
<comment type="catalytic activity">
    <reaction evidence="12 13">
        <text>tRNA(Cys) + L-cysteine + ATP = L-cysteinyl-tRNA(Cys) + AMP + diphosphate</text>
        <dbReference type="Rhea" id="RHEA:17773"/>
        <dbReference type="Rhea" id="RHEA-COMP:9661"/>
        <dbReference type="Rhea" id="RHEA-COMP:9679"/>
        <dbReference type="ChEBI" id="CHEBI:30616"/>
        <dbReference type="ChEBI" id="CHEBI:33019"/>
        <dbReference type="ChEBI" id="CHEBI:35235"/>
        <dbReference type="ChEBI" id="CHEBI:78442"/>
        <dbReference type="ChEBI" id="CHEBI:78517"/>
        <dbReference type="ChEBI" id="CHEBI:456215"/>
        <dbReference type="EC" id="6.1.1.16"/>
    </reaction>
</comment>
<dbReference type="EC" id="6.1.1.16" evidence="13"/>
<evidence type="ECO:0000256" key="6">
    <source>
        <dbReference type="ARBA" id="ARBA00022723"/>
    </source>
</evidence>
<keyword evidence="5 13" id="KW-0436">Ligase</keyword>
<dbReference type="STRING" id="216946.STURO_v1c00300"/>
<feature type="short sequence motif" description="'HIGH' region" evidence="13">
    <location>
        <begin position="26"/>
        <end position="36"/>
    </location>
</feature>
<feature type="domain" description="tRNA synthetases class I catalytic" evidence="14">
    <location>
        <begin position="12"/>
        <end position="308"/>
    </location>
</feature>
<dbReference type="SUPFAM" id="SSF52374">
    <property type="entry name" value="Nucleotidylyl transferase"/>
    <property type="match status" value="1"/>
</dbReference>
<keyword evidence="4 13" id="KW-0963">Cytoplasm</keyword>
<keyword evidence="10 13" id="KW-0648">Protein biosynthesis</keyword>
<organism evidence="16 17">
    <name type="scientific">Spiroplasma turonicum</name>
    <dbReference type="NCBI Taxonomy" id="216946"/>
    <lineage>
        <taxon>Bacteria</taxon>
        <taxon>Bacillati</taxon>
        <taxon>Mycoplasmatota</taxon>
        <taxon>Mollicutes</taxon>
        <taxon>Entomoplasmatales</taxon>
        <taxon>Spiroplasmataceae</taxon>
        <taxon>Spiroplasma</taxon>
    </lineage>
</organism>
<dbReference type="Pfam" id="PF01406">
    <property type="entry name" value="tRNA-synt_1e"/>
    <property type="match status" value="1"/>
</dbReference>